<sequence>MENNATLQMNTFCYGQLKKFWVYIFQKKILASNLAAVILGIALGFILKIYVPMTDVDRLYISFPGEILINMLQALTVPLIVTSVIISVTPLNRHMSRRIAVHTAAYFVSTTILSVTIGLILVLAVRPGAGYAVRTYYADYDEDEDEEDSTTVDGLLDLVRNMLPNNLIQACFQHYKTERVKFEIEEDELNSSLQANVTEVRLVGQYIEGTNTLGLIVWSFIFGMALNSMGGKGKLLVEAITILNETTKCVVNWILGYLPVAVLFIIAGHVVDVDDWATISKLGTLMGVIVLGLAIHGTVVLPLIYFLFVRRNPFTVFLAVYPALVTAAIVSSSSAVLSLVYEYLEDRLKIDRRIARFVMPIGNNLNKNGTALYELVAAVFIAQYNSISLDLHQLITLFVTSAVASTGVAGIPATGVMTTLIILSAVGLPAKEASILVFVEYLLDHCNTAVNVFGNCIGASLIFEVSKKHLEKMDEQSKETPRVHCSNAEGQTTDENQVHINSQDSDDESFYTSSEN</sequence>
<dbReference type="GO" id="GO:0015501">
    <property type="term" value="F:glutamate:sodium symporter activity"/>
    <property type="evidence" value="ECO:0007669"/>
    <property type="project" value="TreeGrafter"/>
</dbReference>
<accession>A0A3Q1GZW6</accession>
<evidence type="ECO:0000256" key="10">
    <source>
        <dbReference type="ARBA" id="ARBA00023136"/>
    </source>
</evidence>
<evidence type="ECO:0000256" key="1">
    <source>
        <dbReference type="ARBA" id="ARBA00004651"/>
    </source>
</evidence>
<dbReference type="InterPro" id="IPR036458">
    <property type="entry name" value="Na:dicarbo_symporter_sf"/>
</dbReference>
<evidence type="ECO:0000256" key="4">
    <source>
        <dbReference type="ARBA" id="ARBA00022553"/>
    </source>
</evidence>
<protein>
    <recommendedName>
        <fullName evidence="11">Amino acid transporter</fullName>
    </recommendedName>
</protein>
<evidence type="ECO:0000256" key="8">
    <source>
        <dbReference type="ARBA" id="ARBA00022989"/>
    </source>
</evidence>
<evidence type="ECO:0000256" key="12">
    <source>
        <dbReference type="SAM" id="MobiDB-lite"/>
    </source>
</evidence>
<feature type="transmembrane region" description="Helical" evidence="11">
    <location>
        <begin position="212"/>
        <end position="229"/>
    </location>
</feature>
<dbReference type="GO" id="GO:0033229">
    <property type="term" value="F:cysteine transmembrane transporter activity"/>
    <property type="evidence" value="ECO:0007669"/>
    <property type="project" value="TreeGrafter"/>
</dbReference>
<feature type="compositionally biased region" description="Polar residues" evidence="12">
    <location>
        <begin position="488"/>
        <end position="503"/>
    </location>
</feature>
<reference evidence="13" key="1">
    <citation type="submission" date="2021-04" db="EMBL/GenBank/DDBJ databases">
        <authorList>
            <consortium name="Wellcome Sanger Institute Data Sharing"/>
        </authorList>
    </citation>
    <scope>NUCLEOTIDE SEQUENCE [LARGE SCALE GENOMIC DNA]</scope>
</reference>
<organism evidence="13 14">
    <name type="scientific">Anabas testudineus</name>
    <name type="common">Climbing perch</name>
    <name type="synonym">Anthias testudineus</name>
    <dbReference type="NCBI Taxonomy" id="64144"/>
    <lineage>
        <taxon>Eukaryota</taxon>
        <taxon>Metazoa</taxon>
        <taxon>Chordata</taxon>
        <taxon>Craniata</taxon>
        <taxon>Vertebrata</taxon>
        <taxon>Euteleostomi</taxon>
        <taxon>Actinopterygii</taxon>
        <taxon>Neopterygii</taxon>
        <taxon>Teleostei</taxon>
        <taxon>Neoteleostei</taxon>
        <taxon>Acanthomorphata</taxon>
        <taxon>Anabantaria</taxon>
        <taxon>Anabantiformes</taxon>
        <taxon>Anabantoidei</taxon>
        <taxon>Anabantidae</taxon>
        <taxon>Anabas</taxon>
    </lineage>
</organism>
<dbReference type="Ensembl" id="ENSATET00000000473.3">
    <property type="protein sequence ID" value="ENSATEP00000000460.2"/>
    <property type="gene ID" value="ENSATEG00000000371.3"/>
</dbReference>
<evidence type="ECO:0000256" key="2">
    <source>
        <dbReference type="ARBA" id="ARBA00022448"/>
    </source>
</evidence>
<evidence type="ECO:0000313" key="13">
    <source>
        <dbReference type="Ensembl" id="ENSATEP00000000460.2"/>
    </source>
</evidence>
<feature type="transmembrane region" description="Helical" evidence="11">
    <location>
        <begin position="29"/>
        <end position="51"/>
    </location>
</feature>
<keyword evidence="11" id="KW-0769">Symport</keyword>
<keyword evidence="7" id="KW-0029">Amino-acid transport</keyword>
<dbReference type="PANTHER" id="PTHR11958">
    <property type="entry name" value="SODIUM/DICARBOXYLATE SYMPORTER-RELATED"/>
    <property type="match status" value="1"/>
</dbReference>
<feature type="transmembrane region" description="Helical" evidence="11">
    <location>
        <begin position="71"/>
        <end position="91"/>
    </location>
</feature>
<dbReference type="InParanoid" id="A0A3Q1GZW6"/>
<feature type="transmembrane region" description="Helical" evidence="11">
    <location>
        <begin position="283"/>
        <end position="309"/>
    </location>
</feature>
<keyword evidence="5 11" id="KW-0812">Transmembrane</keyword>
<dbReference type="GeneTree" id="ENSGT00940000155397"/>
<dbReference type="STRING" id="64144.ENSATEP00000000460"/>
<feature type="transmembrane region" description="Helical" evidence="11">
    <location>
        <begin position="250"/>
        <end position="271"/>
    </location>
</feature>
<dbReference type="PRINTS" id="PR00173">
    <property type="entry name" value="EDTRNSPORT"/>
</dbReference>
<evidence type="ECO:0000256" key="6">
    <source>
        <dbReference type="ARBA" id="ARBA00022723"/>
    </source>
</evidence>
<dbReference type="InterPro" id="IPR001991">
    <property type="entry name" value="Na-dicarboxylate_symporter"/>
</dbReference>
<keyword evidence="14" id="KW-1185">Reference proteome</keyword>
<dbReference type="SUPFAM" id="SSF118215">
    <property type="entry name" value="Proton glutamate symport protein"/>
    <property type="match status" value="1"/>
</dbReference>
<keyword evidence="4" id="KW-0597">Phosphoprotein</keyword>
<name>A0A3Q1GZW6_ANATE</name>
<comment type="subcellular location">
    <subcellularLocation>
        <location evidence="1">Cell membrane</location>
        <topology evidence="1">Multi-pass membrane protein</topology>
    </subcellularLocation>
    <subcellularLocation>
        <location evidence="11">Membrane</location>
        <topology evidence="11">Multi-pass membrane protein</topology>
    </subcellularLocation>
</comment>
<dbReference type="AlphaFoldDB" id="A0A3Q1GZW6"/>
<keyword evidence="2 11" id="KW-0813">Transport</keyword>
<dbReference type="Gene3D" id="1.10.3860.10">
    <property type="entry name" value="Sodium:dicarboxylate symporter"/>
    <property type="match status" value="1"/>
</dbReference>
<evidence type="ECO:0000256" key="7">
    <source>
        <dbReference type="ARBA" id="ARBA00022970"/>
    </source>
</evidence>
<dbReference type="InterPro" id="IPR050746">
    <property type="entry name" value="DAACS"/>
</dbReference>
<comment type="similarity">
    <text evidence="11">Belongs to the dicarboxylate/amino acid:cation symporter (DAACS) (TC 2.A.23) family.</text>
</comment>
<dbReference type="GO" id="GO:0005313">
    <property type="term" value="F:L-glutamate transmembrane transporter activity"/>
    <property type="evidence" value="ECO:0007669"/>
    <property type="project" value="TreeGrafter"/>
</dbReference>
<keyword evidence="8 11" id="KW-1133">Transmembrane helix</keyword>
<feature type="compositionally biased region" description="Basic and acidic residues" evidence="12">
    <location>
        <begin position="473"/>
        <end position="482"/>
    </location>
</feature>
<dbReference type="Proteomes" id="UP000265040">
    <property type="component" value="Chromosome 1"/>
</dbReference>
<reference evidence="13" key="3">
    <citation type="submission" date="2025-09" db="UniProtKB">
        <authorList>
            <consortium name="Ensembl"/>
        </authorList>
    </citation>
    <scope>IDENTIFICATION</scope>
</reference>
<feature type="region of interest" description="Disordered" evidence="12">
    <location>
        <begin position="473"/>
        <end position="516"/>
    </location>
</feature>
<reference evidence="13" key="2">
    <citation type="submission" date="2025-08" db="UniProtKB">
        <authorList>
            <consortium name="Ensembl"/>
        </authorList>
    </citation>
    <scope>IDENTIFICATION</scope>
</reference>
<evidence type="ECO:0000256" key="3">
    <source>
        <dbReference type="ARBA" id="ARBA00022475"/>
    </source>
</evidence>
<feature type="transmembrane region" description="Helical" evidence="11">
    <location>
        <begin position="316"/>
        <end position="341"/>
    </location>
</feature>
<proteinExistence type="inferred from homology"/>
<evidence type="ECO:0000256" key="9">
    <source>
        <dbReference type="ARBA" id="ARBA00023053"/>
    </source>
</evidence>
<dbReference type="Pfam" id="PF00375">
    <property type="entry name" value="SDF"/>
    <property type="match status" value="1"/>
</dbReference>
<keyword evidence="3" id="KW-1003">Cell membrane</keyword>
<evidence type="ECO:0000256" key="11">
    <source>
        <dbReference type="RuleBase" id="RU361216"/>
    </source>
</evidence>
<dbReference type="PANTHER" id="PTHR11958:SF109">
    <property type="entry name" value="EXCITATORY AMINO ACID TRANSPORTER 3"/>
    <property type="match status" value="1"/>
</dbReference>
<dbReference type="OrthoDB" id="5877963at2759"/>
<dbReference type="GO" id="GO:0046872">
    <property type="term" value="F:metal ion binding"/>
    <property type="evidence" value="ECO:0007669"/>
    <property type="project" value="UniProtKB-KW"/>
</dbReference>
<dbReference type="GO" id="GO:0005886">
    <property type="term" value="C:plasma membrane"/>
    <property type="evidence" value="ECO:0007669"/>
    <property type="project" value="UniProtKB-SubCell"/>
</dbReference>
<feature type="transmembrane region" description="Helical" evidence="11">
    <location>
        <begin position="394"/>
        <end position="423"/>
    </location>
</feature>
<feature type="transmembrane region" description="Helical" evidence="11">
    <location>
        <begin position="103"/>
        <end position="125"/>
    </location>
</feature>
<keyword evidence="6" id="KW-0479">Metal-binding</keyword>
<keyword evidence="10 11" id="KW-0472">Membrane</keyword>
<evidence type="ECO:0000256" key="5">
    <source>
        <dbReference type="ARBA" id="ARBA00022692"/>
    </source>
</evidence>
<gene>
    <name evidence="13" type="primary">SLC1A1</name>
</gene>
<keyword evidence="9" id="KW-0915">Sodium</keyword>
<evidence type="ECO:0000313" key="14">
    <source>
        <dbReference type="Proteomes" id="UP000265040"/>
    </source>
</evidence>